<dbReference type="InterPro" id="IPR016024">
    <property type="entry name" value="ARM-type_fold"/>
</dbReference>
<dbReference type="InterPro" id="IPR056694">
    <property type="entry name" value="DUF7792"/>
</dbReference>
<dbReference type="Pfam" id="PF25055">
    <property type="entry name" value="DUF7792"/>
    <property type="match status" value="1"/>
</dbReference>
<dbReference type="InterPro" id="IPR011989">
    <property type="entry name" value="ARM-like"/>
</dbReference>
<dbReference type="EMBL" id="JACEGQ020000012">
    <property type="protein sequence ID" value="KAH8493009.1"/>
    <property type="molecule type" value="Genomic_DNA"/>
</dbReference>
<organism evidence="3 4">
    <name type="scientific">Populus deltoides</name>
    <name type="common">Eastern poplar</name>
    <name type="synonym">Eastern cottonwood</name>
    <dbReference type="NCBI Taxonomy" id="3696"/>
    <lineage>
        <taxon>Eukaryota</taxon>
        <taxon>Viridiplantae</taxon>
        <taxon>Streptophyta</taxon>
        <taxon>Embryophyta</taxon>
        <taxon>Tracheophyta</taxon>
        <taxon>Spermatophyta</taxon>
        <taxon>Magnoliopsida</taxon>
        <taxon>eudicotyledons</taxon>
        <taxon>Gunneridae</taxon>
        <taxon>Pentapetalae</taxon>
        <taxon>rosids</taxon>
        <taxon>fabids</taxon>
        <taxon>Malpighiales</taxon>
        <taxon>Salicaceae</taxon>
        <taxon>Saliceae</taxon>
        <taxon>Populus</taxon>
    </lineage>
</organism>
<dbReference type="AlphaFoldDB" id="A0A8T2XHJ6"/>
<reference evidence="3" key="1">
    <citation type="journal article" date="2021" name="J. Hered.">
        <title>Genome Assembly of Salicaceae Populus deltoides (Eastern Cottonwood) I-69 Based on Nanopore Sequencing and Hi-C Technologies.</title>
        <authorList>
            <person name="Bai S."/>
            <person name="Wu H."/>
            <person name="Zhang J."/>
            <person name="Pan Z."/>
            <person name="Zhao W."/>
            <person name="Li Z."/>
            <person name="Tong C."/>
        </authorList>
    </citation>
    <scope>NUCLEOTIDE SEQUENCE</scope>
    <source>
        <tissue evidence="3">Leaf</tissue>
    </source>
</reference>
<keyword evidence="4" id="KW-1185">Reference proteome</keyword>
<proteinExistence type="predicted"/>
<sequence length="474" mass="52119">MSSAAAAAATSTTVRPHGVEEKTVLEELSLPIVLADRVIKSTQEAESSKQDCSDLAKQVDHLSQMLRSAVRLAISTPSLYDRPLRQSSIGDMKWLLSIFESDGGAHLSLFPIASNDPILAWVWYSISSVQMGQVKDRVDTANQLASLARDNDRNKKMIVEEGEIFPLLKLLKEGASAEARIAAATALFNIANDKHRVRLIIDALGTSMIVGVLEDSPMKVQISVANFVARMADLDDNAQEEFMRFNVTRPLMSLLSNHLDLEVVNDNPVKTSIPSLVEMNKQLAYKSIKANYNSDSNKEREMDTREMTITEITVVAESNADLRHAAFKPNLPGAKVVLDQLLRVIQDESDPKLQIPAIRSISCLARTFPTRETRIMRPLVSHLGNRNADIATEAAMALEKFACPENFNCSEHSKAIIELDGKALEQARALNALEGTARSVLAQHPDLKDLIAKAIHLLILYHAGATLNRQSLAS</sequence>
<dbReference type="Proteomes" id="UP000807159">
    <property type="component" value="Chromosome 12"/>
</dbReference>
<evidence type="ECO:0000256" key="1">
    <source>
        <dbReference type="ARBA" id="ARBA00022737"/>
    </source>
</evidence>
<dbReference type="PANTHER" id="PTHR46168:SF15">
    <property type="entry name" value="ARMADILLO REPEAT-CONTAINING DOMAIN-CONTAINING PROTEIN"/>
    <property type="match status" value="1"/>
</dbReference>
<dbReference type="Gene3D" id="1.25.10.10">
    <property type="entry name" value="Leucine-rich Repeat Variant"/>
    <property type="match status" value="2"/>
</dbReference>
<keyword evidence="1" id="KW-0677">Repeat</keyword>
<dbReference type="SUPFAM" id="SSF48371">
    <property type="entry name" value="ARM repeat"/>
    <property type="match status" value="1"/>
</dbReference>
<evidence type="ECO:0000313" key="3">
    <source>
        <dbReference type="EMBL" id="KAH8493009.1"/>
    </source>
</evidence>
<feature type="domain" description="DUF7792" evidence="2">
    <location>
        <begin position="26"/>
        <end position="85"/>
    </location>
</feature>
<dbReference type="InterPro" id="IPR000225">
    <property type="entry name" value="Armadillo"/>
</dbReference>
<gene>
    <name evidence="3" type="ORF">H0E87_022320</name>
</gene>
<evidence type="ECO:0000259" key="2">
    <source>
        <dbReference type="Pfam" id="PF25055"/>
    </source>
</evidence>
<protein>
    <recommendedName>
        <fullName evidence="2">DUF7792 domain-containing protein</fullName>
    </recommendedName>
</protein>
<name>A0A8T2XHJ6_POPDE</name>
<comment type="caution">
    <text evidence="3">The sequence shown here is derived from an EMBL/GenBank/DDBJ whole genome shotgun (WGS) entry which is preliminary data.</text>
</comment>
<evidence type="ECO:0000313" key="4">
    <source>
        <dbReference type="Proteomes" id="UP000807159"/>
    </source>
</evidence>
<dbReference type="PANTHER" id="PTHR46168">
    <property type="entry name" value="ARMADILLO REPEAT ONLY 4"/>
    <property type="match status" value="1"/>
</dbReference>
<accession>A0A8T2XHJ6</accession>
<dbReference type="SMART" id="SM00185">
    <property type="entry name" value="ARM"/>
    <property type="match status" value="2"/>
</dbReference>